<dbReference type="AlphaFoldDB" id="A0A6J3L1W4"/>
<keyword evidence="1" id="KW-0175">Coiled coil</keyword>
<evidence type="ECO:0000256" key="1">
    <source>
        <dbReference type="SAM" id="Coils"/>
    </source>
</evidence>
<dbReference type="RefSeq" id="XP_033358456.1">
    <property type="nucleotide sequence ID" value="XM_033502565.1"/>
</dbReference>
<feature type="coiled-coil region" evidence="1">
    <location>
        <begin position="424"/>
        <end position="451"/>
    </location>
</feature>
<dbReference type="Proteomes" id="UP000504631">
    <property type="component" value="Unplaced"/>
</dbReference>
<keyword evidence="2" id="KW-1185">Reference proteome</keyword>
<feature type="coiled-coil region" evidence="1">
    <location>
        <begin position="214"/>
        <end position="311"/>
    </location>
</feature>
<sequence>MRKVMPEIAITPKSLSSLSASTSSREESNQFFTKKRLTRCTQHKFLTYSQLPVRCQRPSRYYRPPRTFFRLASFATINRTTAINTTKSCPDNSTCSIFHAVDTSHCKKSLSMIDFSSLIMEAENSDLRSDSRSDSSFIEKLEENDKIKDTISNEMGISVGIRKWMDGFTTSKSEEACCQFFQNPKKAANLVCHVLMLNAWRRRRSEVQYLHGTIDDLSQQIEHLHLQIVVLRRLLDTENIRVSKLTSNVHRAKIQFDETSKEKNTLKLEKVKMENEIKRLTELCEERLVAAENVQNELLTAQNHLHALDMQMSKDREKLLKLREDKRILLEKVTASETLATERGMRADKAESCMEDLQLKLATQTALVESSQEQIERYSKELKVKEDEKIKLLKRLKSSEDMGRNLSLRTISLEAQLVDGGVALEHMQEAYNSQLTELRELKERLMRQSQEGGWSSRMLQIAGSVVRAPRVILRTLLSGPVLAS</sequence>
<feature type="coiled-coil region" evidence="1">
    <location>
        <begin position="354"/>
        <end position="395"/>
    </location>
</feature>
<accession>A0A6J3L1W4</accession>
<gene>
    <name evidence="3" type="primary">LOC117238030</name>
</gene>
<organism evidence="2 3">
    <name type="scientific">Bombus vosnesenskii</name>
    <dbReference type="NCBI Taxonomy" id="207650"/>
    <lineage>
        <taxon>Eukaryota</taxon>
        <taxon>Metazoa</taxon>
        <taxon>Ecdysozoa</taxon>
        <taxon>Arthropoda</taxon>
        <taxon>Hexapoda</taxon>
        <taxon>Insecta</taxon>
        <taxon>Pterygota</taxon>
        <taxon>Neoptera</taxon>
        <taxon>Endopterygota</taxon>
        <taxon>Hymenoptera</taxon>
        <taxon>Apocrita</taxon>
        <taxon>Aculeata</taxon>
        <taxon>Apoidea</taxon>
        <taxon>Anthophila</taxon>
        <taxon>Apidae</taxon>
        <taxon>Bombus</taxon>
        <taxon>Pyrobombus</taxon>
    </lineage>
</organism>
<evidence type="ECO:0000313" key="3">
    <source>
        <dbReference type="RefSeq" id="XP_033358456.1"/>
    </source>
</evidence>
<protein>
    <submittedName>
        <fullName evidence="3">Uncharacterized protein LOC117238030 isoform X1</fullName>
    </submittedName>
</protein>
<dbReference type="GeneID" id="117238030"/>
<evidence type="ECO:0000313" key="2">
    <source>
        <dbReference type="Proteomes" id="UP000504631"/>
    </source>
</evidence>
<proteinExistence type="predicted"/>
<name>A0A6J3L1W4_9HYME</name>
<reference evidence="3" key="1">
    <citation type="submission" date="2025-08" db="UniProtKB">
        <authorList>
            <consortium name="RefSeq"/>
        </authorList>
    </citation>
    <scope>IDENTIFICATION</scope>
    <source>
        <tissue evidence="3">Muscle</tissue>
    </source>
</reference>
<dbReference type="KEGG" id="bvk:117238030"/>